<protein>
    <submittedName>
        <fullName evidence="1">Uncharacterized protein</fullName>
    </submittedName>
</protein>
<dbReference type="AlphaFoldDB" id="A0A9N8IZ11"/>
<keyword evidence="2" id="KW-1185">Reference proteome</keyword>
<sequence length="41" mass="5154">MIKMIFFYCILFAHYLIKFQADFNRFKQIVQIYYTLKLDLL</sequence>
<name>A0A9N8IZ11_9FLAO</name>
<dbReference type="EMBL" id="CAIJDE010000029">
    <property type="protein sequence ID" value="CAC9973221.1"/>
    <property type="molecule type" value="Genomic_DNA"/>
</dbReference>
<reference evidence="1 2" key="1">
    <citation type="submission" date="2020-06" db="EMBL/GenBank/DDBJ databases">
        <authorList>
            <person name="Criscuolo A."/>
        </authorList>
    </citation>
    <scope>NUCLEOTIDE SEQUENCE [LARGE SCALE GENOMIC DNA]</scope>
    <source>
        <strain evidence="1">PXU-55</strain>
    </source>
</reference>
<accession>A0A9N8IZ11</accession>
<organism evidence="1 2">
    <name type="scientific">Flavobacterium panici</name>
    <dbReference type="NCBI Taxonomy" id="2654843"/>
    <lineage>
        <taxon>Bacteria</taxon>
        <taxon>Pseudomonadati</taxon>
        <taxon>Bacteroidota</taxon>
        <taxon>Flavobacteriia</taxon>
        <taxon>Flavobacteriales</taxon>
        <taxon>Flavobacteriaceae</taxon>
        <taxon>Flavobacterium</taxon>
    </lineage>
</organism>
<proteinExistence type="predicted"/>
<evidence type="ECO:0000313" key="2">
    <source>
        <dbReference type="Proteomes" id="UP000533639"/>
    </source>
</evidence>
<dbReference type="Proteomes" id="UP000533639">
    <property type="component" value="Unassembled WGS sequence"/>
</dbReference>
<evidence type="ECO:0000313" key="1">
    <source>
        <dbReference type="EMBL" id="CAC9973221.1"/>
    </source>
</evidence>
<gene>
    <name evidence="1" type="ORF">FLAPXU55_00900</name>
</gene>
<comment type="caution">
    <text evidence="1">The sequence shown here is derived from an EMBL/GenBank/DDBJ whole genome shotgun (WGS) entry which is preliminary data.</text>
</comment>